<dbReference type="PANTHER" id="PTHR46306">
    <property type="entry name" value="BTB/POZ DOMAIN-CONTAINING PROTEIN 9"/>
    <property type="match status" value="1"/>
</dbReference>
<dbReference type="CDD" id="cd18186">
    <property type="entry name" value="BTB_POZ_ZBTB_KLHL-like"/>
    <property type="match status" value="1"/>
</dbReference>
<keyword evidence="3" id="KW-1185">Reference proteome</keyword>
<sequence length="413" mass="48579">MEAPSDAATVELIFDDGKLSVAKSDLIARSDFFRAMFEIPMKERKATQIELKEFPVSIFSFVFDFIFDETYVLPKDILEIIDIFTFADVYRFDEVVRYLHEKISNHLAPSPMNAFKIYARKNQLKALNLNHLLEKTIEFIDLNAIYYLQNEIIFEIPPFILIDFLDRDTFAAPEHIILDAVIEYLNRDSSLNPIALLKYIRFNLIEKPKLEERFSKKAEIYNIYKTCDKNKLPRHCVAKNVNFIDENYKFTTGFQQRKINAKEMKVSKSSPIVREFKLQFCIPVLINFIKVKFNQTYRVEKNKFKIELSEDGDQWISLNEITASTSKTNSSGNEFKFPQRLVQFIRIQIFKKIIKIESFQCLYQFKEESEGFSKIESAEDKLRYNTIHSKASNEILPLSPNFVDLFKKFCETD</sequence>
<gene>
    <name evidence="2" type="ORF">B4U79_17819</name>
</gene>
<accession>A0A443QYA4</accession>
<dbReference type="InterPro" id="IPR000210">
    <property type="entry name" value="BTB/POZ_dom"/>
</dbReference>
<protein>
    <recommendedName>
        <fullName evidence="1">BTB domain-containing protein</fullName>
    </recommendedName>
</protein>
<dbReference type="PROSITE" id="PS50097">
    <property type="entry name" value="BTB"/>
    <property type="match status" value="1"/>
</dbReference>
<dbReference type="GO" id="GO:0005737">
    <property type="term" value="C:cytoplasm"/>
    <property type="evidence" value="ECO:0007669"/>
    <property type="project" value="TreeGrafter"/>
</dbReference>
<dbReference type="OrthoDB" id="45365at2759"/>
<evidence type="ECO:0000313" key="2">
    <source>
        <dbReference type="EMBL" id="RWS07999.1"/>
    </source>
</evidence>
<dbReference type="InterPro" id="IPR011705">
    <property type="entry name" value="BACK"/>
</dbReference>
<feature type="domain" description="BTB" evidence="1">
    <location>
        <begin position="8"/>
        <end position="75"/>
    </location>
</feature>
<dbReference type="Gene3D" id="3.30.710.10">
    <property type="entry name" value="Potassium Channel Kv1.1, Chain A"/>
    <property type="match status" value="1"/>
</dbReference>
<name>A0A443QYA4_9ACAR</name>
<dbReference type="SUPFAM" id="SSF54695">
    <property type="entry name" value="POZ domain"/>
    <property type="match status" value="1"/>
</dbReference>
<dbReference type="Pfam" id="PF07707">
    <property type="entry name" value="BACK"/>
    <property type="match status" value="1"/>
</dbReference>
<dbReference type="EMBL" id="NCKU01003190">
    <property type="protein sequence ID" value="RWS07999.1"/>
    <property type="molecule type" value="Genomic_DNA"/>
</dbReference>
<organism evidence="2 3">
    <name type="scientific">Dinothrombium tinctorium</name>
    <dbReference type="NCBI Taxonomy" id="1965070"/>
    <lineage>
        <taxon>Eukaryota</taxon>
        <taxon>Metazoa</taxon>
        <taxon>Ecdysozoa</taxon>
        <taxon>Arthropoda</taxon>
        <taxon>Chelicerata</taxon>
        <taxon>Arachnida</taxon>
        <taxon>Acari</taxon>
        <taxon>Acariformes</taxon>
        <taxon>Trombidiformes</taxon>
        <taxon>Prostigmata</taxon>
        <taxon>Anystina</taxon>
        <taxon>Parasitengona</taxon>
        <taxon>Trombidioidea</taxon>
        <taxon>Trombidiidae</taxon>
        <taxon>Dinothrombium</taxon>
    </lineage>
</organism>
<dbReference type="Pfam" id="PF00651">
    <property type="entry name" value="BTB"/>
    <property type="match status" value="1"/>
</dbReference>
<dbReference type="Proteomes" id="UP000285301">
    <property type="component" value="Unassembled WGS sequence"/>
</dbReference>
<dbReference type="STRING" id="1965070.A0A443QYA4"/>
<evidence type="ECO:0000313" key="3">
    <source>
        <dbReference type="Proteomes" id="UP000285301"/>
    </source>
</evidence>
<dbReference type="AlphaFoldDB" id="A0A443QYA4"/>
<dbReference type="InterPro" id="IPR011333">
    <property type="entry name" value="SKP1/BTB/POZ_sf"/>
</dbReference>
<comment type="caution">
    <text evidence="2">The sequence shown here is derived from an EMBL/GenBank/DDBJ whole genome shotgun (WGS) entry which is preliminary data.</text>
</comment>
<dbReference type="PANTHER" id="PTHR46306:SF1">
    <property type="entry name" value="BTB_POZ DOMAIN-CONTAINING PROTEIN 9"/>
    <property type="match status" value="1"/>
</dbReference>
<proteinExistence type="predicted"/>
<reference evidence="2 3" key="1">
    <citation type="journal article" date="2018" name="Gigascience">
        <title>Genomes of trombidid mites reveal novel predicted allergens and laterally-transferred genes associated with secondary metabolism.</title>
        <authorList>
            <person name="Dong X."/>
            <person name="Chaisiri K."/>
            <person name="Xia D."/>
            <person name="Armstrong S.D."/>
            <person name="Fang Y."/>
            <person name="Donnelly M.J."/>
            <person name="Kadowaki T."/>
            <person name="McGarry J.W."/>
            <person name="Darby A.C."/>
            <person name="Makepeace B.L."/>
        </authorList>
    </citation>
    <scope>NUCLEOTIDE SEQUENCE [LARGE SCALE GENOMIC DNA]</scope>
    <source>
        <strain evidence="2">UoL-WK</strain>
    </source>
</reference>
<dbReference type="Gene3D" id="2.60.120.260">
    <property type="entry name" value="Galactose-binding domain-like"/>
    <property type="match status" value="1"/>
</dbReference>
<dbReference type="SMART" id="SM00225">
    <property type="entry name" value="BTB"/>
    <property type="match status" value="1"/>
</dbReference>
<dbReference type="InterPro" id="IPR052407">
    <property type="entry name" value="BTB_POZ_domain_cont_9"/>
</dbReference>
<evidence type="ECO:0000259" key="1">
    <source>
        <dbReference type="PROSITE" id="PS50097"/>
    </source>
</evidence>